<feature type="domain" description="Imelysin-like" evidence="3">
    <location>
        <begin position="49"/>
        <end position="349"/>
    </location>
</feature>
<gene>
    <name evidence="4" type="ORF">E7Z59_14760</name>
</gene>
<accession>A0A4S3LXD7</accession>
<keyword evidence="5" id="KW-1185">Reference proteome</keyword>
<comment type="caution">
    <text evidence="4">The sequence shown here is derived from an EMBL/GenBank/DDBJ whole genome shotgun (WGS) entry which is preliminary data.</text>
</comment>
<dbReference type="PROSITE" id="PS51257">
    <property type="entry name" value="PROKAR_LIPOPROTEIN"/>
    <property type="match status" value="1"/>
</dbReference>
<dbReference type="CDD" id="cd14659">
    <property type="entry name" value="Imelysin-like_IPPA"/>
    <property type="match status" value="1"/>
</dbReference>
<evidence type="ECO:0000259" key="3">
    <source>
        <dbReference type="Pfam" id="PF09375"/>
    </source>
</evidence>
<dbReference type="Gene3D" id="1.20.1420.20">
    <property type="entry name" value="M75 peptidase, HXXE motif"/>
    <property type="match status" value="1"/>
</dbReference>
<comment type="subcellular location">
    <subcellularLocation>
        <location evidence="1">Cell envelope</location>
    </subcellularLocation>
</comment>
<evidence type="ECO:0000256" key="1">
    <source>
        <dbReference type="ARBA" id="ARBA00004196"/>
    </source>
</evidence>
<organism evidence="4 5">
    <name type="scientific">Robertkochia marina</name>
    <dbReference type="NCBI Taxonomy" id="1227945"/>
    <lineage>
        <taxon>Bacteria</taxon>
        <taxon>Pseudomonadati</taxon>
        <taxon>Bacteroidota</taxon>
        <taxon>Flavobacteriia</taxon>
        <taxon>Flavobacteriales</taxon>
        <taxon>Flavobacteriaceae</taxon>
        <taxon>Robertkochia</taxon>
    </lineage>
</organism>
<dbReference type="Pfam" id="PF09375">
    <property type="entry name" value="Peptidase_M75"/>
    <property type="match status" value="1"/>
</dbReference>
<evidence type="ECO:0000313" key="4">
    <source>
        <dbReference type="EMBL" id="THD65838.1"/>
    </source>
</evidence>
<dbReference type="InterPro" id="IPR034984">
    <property type="entry name" value="Imelysin-like_IPPA"/>
</dbReference>
<reference evidence="4 5" key="1">
    <citation type="submission" date="2019-04" db="EMBL/GenBank/DDBJ databases">
        <title>Draft genome sequence of Robertkochia marina CC-AMO-30D.</title>
        <authorList>
            <person name="Hameed A."/>
            <person name="Lin S.-Y."/>
            <person name="Shahina M."/>
            <person name="Lai W.-A."/>
            <person name="Young C.-C."/>
        </authorList>
    </citation>
    <scope>NUCLEOTIDE SEQUENCE [LARGE SCALE GENOMIC DNA]</scope>
    <source>
        <strain evidence="4 5">CC-AMO-30D</strain>
    </source>
</reference>
<protein>
    <submittedName>
        <fullName evidence="4">Peptidase M75 superfamily protein</fullName>
    </submittedName>
</protein>
<dbReference type="AlphaFoldDB" id="A0A4S3LXD7"/>
<sequence>MNFIKGITIITVFMALVGCSSSSDGDGGTQPADNFDRQAMLEHWADNIIIPAFEDLQLELTALSAAKDDFVAEPGEATLFALREQWLEAYKTWQYVEMFNIGQAETMFYAFQMNIYPVTVADIESNIATGTYDLRSVNNNDAVGFPAMDYLLHGLGADDAEILARYTTAEGAEGTRKYLSDVTDEMLALTGEVLEDWRSNYRDTFVANLNNNATGSVNKLTNDFIFYYEKGLRANKFGIPAGNFSATPFPEKVEAYYSTEVSKTLALNALNAVQDFFNGKSYGTSGTGSSFTAYLDYLRELQGGDDLSAAINQQLNTAREQIQTLDDNFSRQIETDNTMMTKAYDELQKAVVLLKVDMVQKLNITIDYVDADGD</sequence>
<evidence type="ECO:0000256" key="2">
    <source>
        <dbReference type="ARBA" id="ARBA00022729"/>
    </source>
</evidence>
<dbReference type="RefSeq" id="WP_136337121.1">
    <property type="nucleotide sequence ID" value="NZ_QXMP01000016.1"/>
</dbReference>
<keyword evidence="2" id="KW-0732">Signal</keyword>
<name>A0A4S3LXD7_9FLAO</name>
<evidence type="ECO:0000313" key="5">
    <source>
        <dbReference type="Proteomes" id="UP000305939"/>
    </source>
</evidence>
<dbReference type="Proteomes" id="UP000305939">
    <property type="component" value="Unassembled WGS sequence"/>
</dbReference>
<proteinExistence type="predicted"/>
<dbReference type="InterPro" id="IPR018976">
    <property type="entry name" value="Imelysin-like"/>
</dbReference>
<dbReference type="EMBL" id="SSMC01000004">
    <property type="protein sequence ID" value="THD65838.1"/>
    <property type="molecule type" value="Genomic_DNA"/>
</dbReference>
<dbReference type="InterPro" id="IPR038352">
    <property type="entry name" value="Imelysin_sf"/>
</dbReference>
<dbReference type="OrthoDB" id="650514at2"/>
<dbReference type="GO" id="GO:0030313">
    <property type="term" value="C:cell envelope"/>
    <property type="evidence" value="ECO:0007669"/>
    <property type="project" value="UniProtKB-SubCell"/>
</dbReference>